<dbReference type="GO" id="GO:0016607">
    <property type="term" value="C:nuclear speck"/>
    <property type="evidence" value="ECO:0007669"/>
    <property type="project" value="UniProtKB-SubCell"/>
</dbReference>
<keyword evidence="5" id="KW-0597">Phosphoprotein</keyword>
<evidence type="ECO:0000256" key="8">
    <source>
        <dbReference type="ARBA" id="ARBA00032174"/>
    </source>
</evidence>
<evidence type="ECO:0000313" key="12">
    <source>
        <dbReference type="Proteomes" id="UP000288716"/>
    </source>
</evidence>
<dbReference type="VEuPathDB" id="VectorBase:LDEU004027"/>
<proteinExistence type="predicted"/>
<evidence type="ECO:0000256" key="3">
    <source>
        <dbReference type="ARBA" id="ARBA00014066"/>
    </source>
</evidence>
<dbReference type="OrthoDB" id="6514304at2759"/>
<dbReference type="AlphaFoldDB" id="A0A443SKJ9"/>
<sequence length="165" mass="17413">MLFAPFVCFNVDTLKAPTGYNWPQAGSAPAYPASGMVPQAYLNAAAGYYQQAYPTGLPVQYAHYAGNAYPGYEPPPPYSEKTYAPQMMSTPYGYSPAARPTYVIPNAFDAGARFDVNSPPSVPPPPPGVVPNAAQLAAAQGHNVAMGQKQSDFFSGGSGGGYTFW</sequence>
<evidence type="ECO:0000256" key="6">
    <source>
        <dbReference type="ARBA" id="ARBA00022843"/>
    </source>
</evidence>
<keyword evidence="12" id="KW-1185">Reference proteome</keyword>
<evidence type="ECO:0000256" key="1">
    <source>
        <dbReference type="ARBA" id="ARBA00004210"/>
    </source>
</evidence>
<name>A0A443SKJ9_9ACAR</name>
<comment type="function">
    <text evidence="10">In unstressed cells, promotes SIAH1-mediated polyubiquitination and degradation of the serine/threonine-protein kinase HIPK2, probably by acting as a loading factor that potentiates complex formation between HIPK2 and ubiquitin ligase SIAH1. In response to DNA damage, localizes to the nucleus following phosphorylation by HIPK2 and modulates the expression of a subset of TP53/p53 target genes by binding to TP53 at target gene promoters. This limits the expression of a number of cell death-mediating TP53 target genes, reducing DNA damage-induced cell death. Enhances the binding of transcription factor TCF7L2/TCF4, a Wnt signaling pathway effector, to the promoters of target genes. Plays a role in stress granule formation.</text>
</comment>
<dbReference type="InterPro" id="IPR022730">
    <property type="entry name" value="DAZ_assoc-2"/>
</dbReference>
<evidence type="ECO:0000313" key="11">
    <source>
        <dbReference type="EMBL" id="RWS28012.1"/>
    </source>
</evidence>
<keyword evidence="4" id="KW-0963">Cytoplasm</keyword>
<dbReference type="GO" id="GO:0010494">
    <property type="term" value="C:cytoplasmic stress granule"/>
    <property type="evidence" value="ECO:0007669"/>
    <property type="project" value="UniProtKB-SubCell"/>
</dbReference>
<evidence type="ECO:0000256" key="7">
    <source>
        <dbReference type="ARBA" id="ARBA00023242"/>
    </source>
</evidence>
<keyword evidence="6" id="KW-0832">Ubl conjugation</keyword>
<dbReference type="EMBL" id="NCKV01001627">
    <property type="protein sequence ID" value="RWS28012.1"/>
    <property type="molecule type" value="Genomic_DNA"/>
</dbReference>
<reference evidence="11 12" key="1">
    <citation type="journal article" date="2018" name="Gigascience">
        <title>Genomes of trombidid mites reveal novel predicted allergens and laterally-transferred genes associated with secondary metabolism.</title>
        <authorList>
            <person name="Dong X."/>
            <person name="Chaisiri K."/>
            <person name="Xia D."/>
            <person name="Armstrong S.D."/>
            <person name="Fang Y."/>
            <person name="Donnelly M.J."/>
            <person name="Kadowaki T."/>
            <person name="McGarry J.W."/>
            <person name="Darby A.C."/>
            <person name="Makepeace B.L."/>
        </authorList>
    </citation>
    <scope>NUCLEOTIDE SEQUENCE [LARGE SCALE GENOMIC DNA]</scope>
    <source>
        <strain evidence="11">UoL-UT</strain>
    </source>
</reference>
<evidence type="ECO:0000256" key="2">
    <source>
        <dbReference type="ARBA" id="ARBA00004324"/>
    </source>
</evidence>
<dbReference type="STRING" id="299467.A0A443SKJ9"/>
<evidence type="ECO:0000256" key="4">
    <source>
        <dbReference type="ARBA" id="ARBA00022490"/>
    </source>
</evidence>
<dbReference type="PANTHER" id="PTHR31638:SF3">
    <property type="entry name" value="DAZ-ASSOCIATED PROTEIN 2"/>
    <property type="match status" value="1"/>
</dbReference>
<dbReference type="PANTHER" id="PTHR31638">
    <property type="entry name" value="DAZ-ASSOCIATED PROTEIN 2"/>
    <property type="match status" value="1"/>
</dbReference>
<gene>
    <name evidence="11" type="ORF">B4U80_00782</name>
</gene>
<comment type="caution">
    <text evidence="11">The sequence shown here is derived from an EMBL/GenBank/DDBJ whole genome shotgun (WGS) entry which is preliminary data.</text>
</comment>
<keyword evidence="7" id="KW-0539">Nucleus</keyword>
<evidence type="ECO:0000256" key="9">
    <source>
        <dbReference type="ARBA" id="ARBA00034352"/>
    </source>
</evidence>
<protein>
    <recommendedName>
        <fullName evidence="3">DAZ-associated protein 2</fullName>
    </recommendedName>
    <alternativeName>
        <fullName evidence="8">Deleted in azoospermia-associated protein 2</fullName>
    </alternativeName>
    <alternativeName>
        <fullName evidence="9">Proline-rich transcript in brain protein</fullName>
    </alternativeName>
</protein>
<evidence type="ECO:0000256" key="10">
    <source>
        <dbReference type="ARBA" id="ARBA00045449"/>
    </source>
</evidence>
<dbReference type="Proteomes" id="UP000288716">
    <property type="component" value="Unassembled WGS sequence"/>
</dbReference>
<organism evidence="11 12">
    <name type="scientific">Leptotrombidium deliense</name>
    <dbReference type="NCBI Taxonomy" id="299467"/>
    <lineage>
        <taxon>Eukaryota</taxon>
        <taxon>Metazoa</taxon>
        <taxon>Ecdysozoa</taxon>
        <taxon>Arthropoda</taxon>
        <taxon>Chelicerata</taxon>
        <taxon>Arachnida</taxon>
        <taxon>Acari</taxon>
        <taxon>Acariformes</taxon>
        <taxon>Trombidiformes</taxon>
        <taxon>Prostigmata</taxon>
        <taxon>Anystina</taxon>
        <taxon>Parasitengona</taxon>
        <taxon>Trombiculoidea</taxon>
        <taxon>Trombiculidae</taxon>
        <taxon>Leptotrombidium</taxon>
    </lineage>
</organism>
<comment type="subcellular location">
    <subcellularLocation>
        <location evidence="1">Cytoplasm</location>
        <location evidence="1">Stress granule</location>
    </subcellularLocation>
    <subcellularLocation>
        <location evidence="2">Nucleus speckle</location>
    </subcellularLocation>
</comment>
<accession>A0A443SKJ9</accession>
<dbReference type="Pfam" id="PF11029">
    <property type="entry name" value="DAZAP2"/>
    <property type="match status" value="1"/>
</dbReference>
<evidence type="ECO:0000256" key="5">
    <source>
        <dbReference type="ARBA" id="ARBA00022553"/>
    </source>
</evidence>